<evidence type="ECO:0000259" key="9">
    <source>
        <dbReference type="PROSITE" id="PS50850"/>
    </source>
</evidence>
<dbReference type="FunCoup" id="A0A507BF36">
    <property type="interactions" value="112"/>
</dbReference>
<feature type="transmembrane region" description="Helical" evidence="8">
    <location>
        <begin position="74"/>
        <end position="91"/>
    </location>
</feature>
<evidence type="ECO:0000256" key="3">
    <source>
        <dbReference type="ARBA" id="ARBA00022692"/>
    </source>
</evidence>
<dbReference type="FunFam" id="1.20.1250.20:FF:000064">
    <property type="entry name" value="MFS allantoate transporter"/>
    <property type="match status" value="1"/>
</dbReference>
<dbReference type="PANTHER" id="PTHR43791:SF97">
    <property type="entry name" value="ALLANTOATE TRANSPORTER, PUTATIVE (AFU_ORTHOLOGUE AFUA_1G14700)-RELATED"/>
    <property type="match status" value="1"/>
</dbReference>
<evidence type="ECO:0000313" key="10">
    <source>
        <dbReference type="EMBL" id="TPX18577.1"/>
    </source>
</evidence>
<evidence type="ECO:0000256" key="8">
    <source>
        <dbReference type="SAM" id="Phobius"/>
    </source>
</evidence>
<comment type="subcellular location">
    <subcellularLocation>
        <location evidence="1">Membrane</location>
        <topology evidence="1">Multi-pass membrane protein</topology>
    </subcellularLocation>
</comment>
<feature type="transmembrane region" description="Helical" evidence="8">
    <location>
        <begin position="174"/>
        <end position="194"/>
    </location>
</feature>
<dbReference type="InterPro" id="IPR036259">
    <property type="entry name" value="MFS_trans_sf"/>
</dbReference>
<dbReference type="SUPFAM" id="SSF103473">
    <property type="entry name" value="MFS general substrate transporter"/>
    <property type="match status" value="1"/>
</dbReference>
<evidence type="ECO:0000256" key="7">
    <source>
        <dbReference type="SAM" id="MobiDB-lite"/>
    </source>
</evidence>
<feature type="transmembrane region" description="Helical" evidence="8">
    <location>
        <begin position="342"/>
        <end position="363"/>
    </location>
</feature>
<keyword evidence="2" id="KW-0813">Transport</keyword>
<dbReference type="Proteomes" id="UP000319257">
    <property type="component" value="Unassembled WGS sequence"/>
</dbReference>
<dbReference type="Gene3D" id="1.20.1250.20">
    <property type="entry name" value="MFS general substrate transporter like domains"/>
    <property type="match status" value="2"/>
</dbReference>
<evidence type="ECO:0000256" key="5">
    <source>
        <dbReference type="ARBA" id="ARBA00023136"/>
    </source>
</evidence>
<feature type="transmembrane region" description="Helical" evidence="8">
    <location>
        <begin position="206"/>
        <end position="226"/>
    </location>
</feature>
<accession>A0A507BF36</accession>
<dbReference type="PANTHER" id="PTHR43791">
    <property type="entry name" value="PERMEASE-RELATED"/>
    <property type="match status" value="1"/>
</dbReference>
<comment type="similarity">
    <text evidence="6">Belongs to the major facilitator superfamily. Allantoate permease family.</text>
</comment>
<feature type="transmembrane region" description="Helical" evidence="8">
    <location>
        <begin position="238"/>
        <end position="258"/>
    </location>
</feature>
<name>A0A507BF36_9PEZI</name>
<dbReference type="AlphaFoldDB" id="A0A507BF36"/>
<feature type="transmembrane region" description="Helical" evidence="8">
    <location>
        <begin position="314"/>
        <end position="336"/>
    </location>
</feature>
<feature type="transmembrane region" description="Helical" evidence="8">
    <location>
        <begin position="141"/>
        <end position="162"/>
    </location>
</feature>
<dbReference type="GO" id="GO:0022857">
    <property type="term" value="F:transmembrane transporter activity"/>
    <property type="evidence" value="ECO:0007669"/>
    <property type="project" value="InterPro"/>
</dbReference>
<dbReference type="InParanoid" id="A0A507BF36"/>
<feature type="transmembrane region" description="Helical" evidence="8">
    <location>
        <begin position="464"/>
        <end position="487"/>
    </location>
</feature>
<evidence type="ECO:0000256" key="1">
    <source>
        <dbReference type="ARBA" id="ARBA00004141"/>
    </source>
</evidence>
<feature type="domain" description="Major facilitator superfamily (MFS) profile" evidence="9">
    <location>
        <begin position="78"/>
        <end position="491"/>
    </location>
</feature>
<protein>
    <recommendedName>
        <fullName evidence="9">Major facilitator superfamily (MFS) profile domain-containing protein</fullName>
    </recommendedName>
</protein>
<dbReference type="InterPro" id="IPR020846">
    <property type="entry name" value="MFS_dom"/>
</dbReference>
<evidence type="ECO:0000256" key="4">
    <source>
        <dbReference type="ARBA" id="ARBA00022989"/>
    </source>
</evidence>
<keyword evidence="11" id="KW-1185">Reference proteome</keyword>
<dbReference type="Pfam" id="PF07690">
    <property type="entry name" value="MFS_1"/>
    <property type="match status" value="1"/>
</dbReference>
<dbReference type="EMBL" id="SKBQ01000010">
    <property type="protein sequence ID" value="TPX18577.1"/>
    <property type="molecule type" value="Genomic_DNA"/>
</dbReference>
<dbReference type="InterPro" id="IPR011701">
    <property type="entry name" value="MFS"/>
</dbReference>
<evidence type="ECO:0000256" key="2">
    <source>
        <dbReference type="ARBA" id="ARBA00022448"/>
    </source>
</evidence>
<dbReference type="RefSeq" id="XP_031000288.1">
    <property type="nucleotide sequence ID" value="XM_031136623.1"/>
</dbReference>
<proteinExistence type="inferred from homology"/>
<dbReference type="GeneID" id="41969881"/>
<reference evidence="10 11" key="1">
    <citation type="submission" date="2019-06" db="EMBL/GenBank/DDBJ databases">
        <title>Draft genome sequence of the filamentous fungus Phialemoniopsis curvata isolated from diesel fuel.</title>
        <authorList>
            <person name="Varaljay V.A."/>
            <person name="Lyon W.J."/>
            <person name="Crouch A.L."/>
            <person name="Drake C.E."/>
            <person name="Hollomon J.M."/>
            <person name="Nadeau L.J."/>
            <person name="Nunn H.S."/>
            <person name="Stevenson B.S."/>
            <person name="Bojanowski C.L."/>
            <person name="Crookes-Goodson W.J."/>
        </authorList>
    </citation>
    <scope>NUCLEOTIDE SEQUENCE [LARGE SCALE GENOMIC DNA]</scope>
    <source>
        <strain evidence="10 11">D216</strain>
    </source>
</reference>
<evidence type="ECO:0000313" key="11">
    <source>
        <dbReference type="Proteomes" id="UP000319257"/>
    </source>
</evidence>
<keyword evidence="3 8" id="KW-0812">Transmembrane</keyword>
<feature type="transmembrane region" description="Helical" evidence="8">
    <location>
        <begin position="370"/>
        <end position="391"/>
    </location>
</feature>
<keyword evidence="4 8" id="KW-1133">Transmembrane helix</keyword>
<gene>
    <name evidence="10" type="ORF">E0L32_002434</name>
</gene>
<dbReference type="GO" id="GO:0016020">
    <property type="term" value="C:membrane"/>
    <property type="evidence" value="ECO:0007669"/>
    <property type="project" value="UniProtKB-SubCell"/>
</dbReference>
<feature type="transmembrane region" description="Helical" evidence="8">
    <location>
        <begin position="397"/>
        <end position="419"/>
    </location>
</feature>
<organism evidence="10 11">
    <name type="scientific">Thyridium curvatum</name>
    <dbReference type="NCBI Taxonomy" id="1093900"/>
    <lineage>
        <taxon>Eukaryota</taxon>
        <taxon>Fungi</taxon>
        <taxon>Dikarya</taxon>
        <taxon>Ascomycota</taxon>
        <taxon>Pezizomycotina</taxon>
        <taxon>Sordariomycetes</taxon>
        <taxon>Sordariomycetidae</taxon>
        <taxon>Thyridiales</taxon>
        <taxon>Thyridiaceae</taxon>
        <taxon>Thyridium</taxon>
    </lineage>
</organism>
<evidence type="ECO:0000256" key="6">
    <source>
        <dbReference type="ARBA" id="ARBA00037968"/>
    </source>
</evidence>
<feature type="transmembrane region" description="Helical" evidence="8">
    <location>
        <begin position="111"/>
        <end position="129"/>
    </location>
</feature>
<sequence length="531" mass="58419">MQSPPRLGTWDRSWITSIHHESFTAISDAAEPMPEKAGDVDPVHTDIGLGYFLQSQQMDPAERDVIAKRVLRKIDLCLLPAMCTIYLLSFLDKQTLNYASAYGLKKDLGLVGNQYSWVASVTNIGYLIGSYPSNICLQKLPIGKFISVMLLCWGGLLVATVGAKNFAGLMALRFLLGALEAGIGPAWMLITCMFWTREEQPLRMCFWLGCNGIASILGAGISWGLGHTHNTALASWQLVFLTIGVVTFATGLVALFFFPSSPLDFKLFTEEEKIVSVWRVSKNQTGIKHHKVLTYQIKEAFLDTRVWLVAGQQLAIGIINASLTNFMSALMVGFGYAPLDTVLWQLPIGAFQLVGTIVAGYMASSFRNTSVIICVLVHLPSFAGILGIALIPIQHRLALTACTWLLGFIGAAIILNWSIIGANFAGHTKRMTINGLNFVCFAAGNVIGPFMFTPSEAPRYMSAIKALCGLYAASIAFTALIGVWMWWQNRKRDAEARSAGLDSPVTDESEETETGFHDMTDKENRNFRYRL</sequence>
<dbReference type="OrthoDB" id="6730379at2759"/>
<comment type="caution">
    <text evidence="10">The sequence shown here is derived from an EMBL/GenBank/DDBJ whole genome shotgun (WGS) entry which is preliminary data.</text>
</comment>
<keyword evidence="5 8" id="KW-0472">Membrane</keyword>
<feature type="region of interest" description="Disordered" evidence="7">
    <location>
        <begin position="498"/>
        <end position="518"/>
    </location>
</feature>
<feature type="transmembrane region" description="Helical" evidence="8">
    <location>
        <begin position="431"/>
        <end position="452"/>
    </location>
</feature>
<dbReference type="PROSITE" id="PS50850">
    <property type="entry name" value="MFS"/>
    <property type="match status" value="1"/>
</dbReference>